<accession>A0A4V3FT28</accession>
<dbReference type="AlphaFoldDB" id="A0A4V3FT28"/>
<dbReference type="Proteomes" id="UP000294927">
    <property type="component" value="Unassembled WGS sequence"/>
</dbReference>
<proteinExistence type="predicted"/>
<evidence type="ECO:0008006" key="3">
    <source>
        <dbReference type="Google" id="ProtNLM"/>
    </source>
</evidence>
<keyword evidence="2" id="KW-1185">Reference proteome</keyword>
<evidence type="ECO:0000313" key="1">
    <source>
        <dbReference type="EMBL" id="TDV49711.1"/>
    </source>
</evidence>
<name>A0A4V3FT28_9PSEU</name>
<organism evidence="1 2">
    <name type="scientific">Actinophytocola oryzae</name>
    <dbReference type="NCBI Taxonomy" id="502181"/>
    <lineage>
        <taxon>Bacteria</taxon>
        <taxon>Bacillati</taxon>
        <taxon>Actinomycetota</taxon>
        <taxon>Actinomycetes</taxon>
        <taxon>Pseudonocardiales</taxon>
        <taxon>Pseudonocardiaceae</taxon>
    </lineage>
</organism>
<gene>
    <name evidence="1" type="ORF">CLV71_10750</name>
</gene>
<dbReference type="RefSeq" id="WP_133904419.1">
    <property type="nucleotide sequence ID" value="NZ_SOCP01000007.1"/>
</dbReference>
<dbReference type="ESTHER" id="9pseu-a0a4v3ft28">
    <property type="family name" value="Dieckmann_Cyclase"/>
</dbReference>
<dbReference type="SUPFAM" id="SSF53474">
    <property type="entry name" value="alpha/beta-Hydrolases"/>
    <property type="match status" value="1"/>
</dbReference>
<dbReference type="InterPro" id="IPR029058">
    <property type="entry name" value="AB_hydrolase_fold"/>
</dbReference>
<comment type="caution">
    <text evidence="1">The sequence shown here is derived from an EMBL/GenBank/DDBJ whole genome shotgun (WGS) entry which is preliminary data.</text>
</comment>
<sequence>MEPLTEPTDWQLLCDRGADLVLCLDFAGGRATAGFAELASGTPVDACFLHIRPPDPGAEPDLLDTRIERWVGQVLGIGRPVSAVLGFCGGASLATCVADAICAAGCPPPRVVLFDAVVPAGATALHDQFVTSVTAYEEHLTEAERDGAHRYAGHLLDKYPNDLPGVAAALAGRYDTLMVALAGRLGLSDVFRKELTRGFTSYLTYLQLANQGRLDTHTGTPLFVSSKDHELDHADATTVSLDVDRAELLRDAETNKLVADVLRGEFSW</sequence>
<protein>
    <recommendedName>
        <fullName evidence="3">Thioesterase domain-containing protein</fullName>
    </recommendedName>
</protein>
<dbReference type="OrthoDB" id="3601157at2"/>
<evidence type="ECO:0000313" key="2">
    <source>
        <dbReference type="Proteomes" id="UP000294927"/>
    </source>
</evidence>
<dbReference type="EMBL" id="SOCP01000007">
    <property type="protein sequence ID" value="TDV49711.1"/>
    <property type="molecule type" value="Genomic_DNA"/>
</dbReference>
<dbReference type="Gene3D" id="3.40.50.1820">
    <property type="entry name" value="alpha/beta hydrolase"/>
    <property type="match status" value="1"/>
</dbReference>
<reference evidence="1 2" key="1">
    <citation type="submission" date="2019-03" db="EMBL/GenBank/DDBJ databases">
        <title>Genomic Encyclopedia of Archaeal and Bacterial Type Strains, Phase II (KMG-II): from individual species to whole genera.</title>
        <authorList>
            <person name="Goeker M."/>
        </authorList>
    </citation>
    <scope>NUCLEOTIDE SEQUENCE [LARGE SCALE GENOMIC DNA]</scope>
    <source>
        <strain evidence="1 2">DSM 45499</strain>
    </source>
</reference>